<protein>
    <submittedName>
        <fullName evidence="2">Uncharacterized protein</fullName>
    </submittedName>
</protein>
<reference evidence="2 3" key="1">
    <citation type="submission" date="2023-04" db="EMBL/GenBank/DDBJ databases">
        <title>Forest soil microbial communities from Buena Vista Peninsula, Colon Province, Panama.</title>
        <authorList>
            <person name="Bouskill N."/>
        </authorList>
    </citation>
    <scope>NUCLEOTIDE SEQUENCE [LARGE SCALE GENOMIC DNA]</scope>
    <source>
        <strain evidence="2 3">CFH S0262</strain>
    </source>
</reference>
<dbReference type="EMBL" id="JARXVC010000011">
    <property type="protein sequence ID" value="MDH6282802.1"/>
    <property type="molecule type" value="Genomic_DNA"/>
</dbReference>
<name>A0ABT6MEV2_9NOCA</name>
<feature type="compositionally biased region" description="Low complexity" evidence="1">
    <location>
        <begin position="42"/>
        <end position="65"/>
    </location>
</feature>
<evidence type="ECO:0000313" key="3">
    <source>
        <dbReference type="Proteomes" id="UP001160334"/>
    </source>
</evidence>
<dbReference type="Proteomes" id="UP001160334">
    <property type="component" value="Unassembled WGS sequence"/>
</dbReference>
<evidence type="ECO:0000313" key="2">
    <source>
        <dbReference type="EMBL" id="MDH6282802.1"/>
    </source>
</evidence>
<organism evidence="2 3">
    <name type="scientific">Prescottella agglutinans</name>
    <dbReference type="NCBI Taxonomy" id="1644129"/>
    <lineage>
        <taxon>Bacteria</taxon>
        <taxon>Bacillati</taxon>
        <taxon>Actinomycetota</taxon>
        <taxon>Actinomycetes</taxon>
        <taxon>Mycobacteriales</taxon>
        <taxon>Nocardiaceae</taxon>
        <taxon>Prescottella</taxon>
    </lineage>
</organism>
<gene>
    <name evidence="2" type="ORF">M2280_004039</name>
</gene>
<comment type="caution">
    <text evidence="2">The sequence shown here is derived from an EMBL/GenBank/DDBJ whole genome shotgun (WGS) entry which is preliminary data.</text>
</comment>
<dbReference type="RefSeq" id="WP_280762098.1">
    <property type="nucleotide sequence ID" value="NZ_JARXVC010000011.1"/>
</dbReference>
<sequence length="65" mass="6900">MSFTPIVMRSPDGRECRVGSALEREQLINRGYEVVKSPATETAKPSTDTAKDTAAASKSAAQASK</sequence>
<feature type="region of interest" description="Disordered" evidence="1">
    <location>
        <begin position="37"/>
        <end position="65"/>
    </location>
</feature>
<accession>A0ABT6MEV2</accession>
<evidence type="ECO:0000256" key="1">
    <source>
        <dbReference type="SAM" id="MobiDB-lite"/>
    </source>
</evidence>
<keyword evidence="3" id="KW-1185">Reference proteome</keyword>
<proteinExistence type="predicted"/>